<protein>
    <submittedName>
        <fullName evidence="2">N-acetyltransferase domain-containing protein</fullName>
    </submittedName>
</protein>
<name>A0A8X6MDP6_9ARAC</name>
<dbReference type="Gene3D" id="3.40.630.30">
    <property type="match status" value="1"/>
</dbReference>
<reference evidence="2" key="1">
    <citation type="submission" date="2020-08" db="EMBL/GenBank/DDBJ databases">
        <title>Multicomponent nature underlies the extraordinary mechanical properties of spider dragline silk.</title>
        <authorList>
            <person name="Kono N."/>
            <person name="Nakamura H."/>
            <person name="Mori M."/>
            <person name="Yoshida Y."/>
            <person name="Ohtoshi R."/>
            <person name="Malay A.D."/>
            <person name="Moran D.A.P."/>
            <person name="Tomita M."/>
            <person name="Numata K."/>
            <person name="Arakawa K."/>
        </authorList>
    </citation>
    <scope>NUCLEOTIDE SEQUENCE</scope>
</reference>
<dbReference type="OrthoDB" id="5771378at2759"/>
<comment type="caution">
    <text evidence="2">The sequence shown here is derived from an EMBL/GenBank/DDBJ whole genome shotgun (WGS) entry which is preliminary data.</text>
</comment>
<dbReference type="AlphaFoldDB" id="A0A8X6MDP6"/>
<sequence length="281" mass="31168">METRKSLGVHDVPTVVQTTMKLDPQGFKIAETEDGKIIGTVAVTSIGDDENGIYFGGIFFVNPKFRGYGVGVNLFKCCYEMSRHANLVANSVPELMGFYKDAGFSVFENEWTIVKNQTSSNVFPEVLSNVLPPRVDIQPFEDSFLQSMFAYDYDLIGYKRSIALEMSCKEKDSKTFVAFKNGKCVGFGSIKKSCLGAGRVGPLFADDPAVAEVLLRKLLEAFPERKGFAMMTISSNVHANNLVKKLSCSATGICYRMHTKERLITDTSRIFAQSDLNFSPF</sequence>
<dbReference type="CDD" id="cd04301">
    <property type="entry name" value="NAT_SF"/>
    <property type="match status" value="1"/>
</dbReference>
<proteinExistence type="predicted"/>
<keyword evidence="3" id="KW-1185">Reference proteome</keyword>
<dbReference type="PANTHER" id="PTHR47237:SF1">
    <property type="entry name" value="SLL0310 PROTEIN"/>
    <property type="match status" value="1"/>
</dbReference>
<dbReference type="Pfam" id="PF13508">
    <property type="entry name" value="Acetyltransf_7"/>
    <property type="match status" value="1"/>
</dbReference>
<organism evidence="2 3">
    <name type="scientific">Trichonephila inaurata madagascariensis</name>
    <dbReference type="NCBI Taxonomy" id="2747483"/>
    <lineage>
        <taxon>Eukaryota</taxon>
        <taxon>Metazoa</taxon>
        <taxon>Ecdysozoa</taxon>
        <taxon>Arthropoda</taxon>
        <taxon>Chelicerata</taxon>
        <taxon>Arachnida</taxon>
        <taxon>Araneae</taxon>
        <taxon>Araneomorphae</taxon>
        <taxon>Entelegynae</taxon>
        <taxon>Araneoidea</taxon>
        <taxon>Nephilidae</taxon>
        <taxon>Trichonephila</taxon>
        <taxon>Trichonephila inaurata</taxon>
    </lineage>
</organism>
<dbReference type="InterPro" id="IPR016181">
    <property type="entry name" value="Acyl_CoA_acyltransferase"/>
</dbReference>
<accession>A0A8X6MDP6</accession>
<dbReference type="InterPro" id="IPR041496">
    <property type="entry name" value="YitH/HolE_GNAT"/>
</dbReference>
<dbReference type="Pfam" id="PF18014">
    <property type="entry name" value="Acetyltransf_18"/>
    <property type="match status" value="1"/>
</dbReference>
<dbReference type="InterPro" id="IPR052729">
    <property type="entry name" value="Acyl/Acetyltrans_Enzymes"/>
</dbReference>
<dbReference type="Gene3D" id="3.40.630.90">
    <property type="match status" value="1"/>
</dbReference>
<feature type="domain" description="N-acetyltransferase" evidence="1">
    <location>
        <begin position="1"/>
        <end position="138"/>
    </location>
</feature>
<gene>
    <name evidence="2" type="primary">AVEN_8287_1</name>
    <name evidence="2" type="ORF">TNIN_479031</name>
</gene>
<dbReference type="EMBL" id="BMAV01026308">
    <property type="protein sequence ID" value="GFS49150.1"/>
    <property type="molecule type" value="Genomic_DNA"/>
</dbReference>
<evidence type="ECO:0000313" key="3">
    <source>
        <dbReference type="Proteomes" id="UP000886998"/>
    </source>
</evidence>
<evidence type="ECO:0000259" key="1">
    <source>
        <dbReference type="PROSITE" id="PS51186"/>
    </source>
</evidence>
<dbReference type="PANTHER" id="PTHR47237">
    <property type="entry name" value="SLL0310 PROTEIN"/>
    <property type="match status" value="1"/>
</dbReference>
<dbReference type="PROSITE" id="PS51186">
    <property type="entry name" value="GNAT"/>
    <property type="match status" value="1"/>
</dbReference>
<dbReference type="Proteomes" id="UP000886998">
    <property type="component" value="Unassembled WGS sequence"/>
</dbReference>
<dbReference type="GO" id="GO:0016747">
    <property type="term" value="F:acyltransferase activity, transferring groups other than amino-acyl groups"/>
    <property type="evidence" value="ECO:0007669"/>
    <property type="project" value="InterPro"/>
</dbReference>
<dbReference type="SUPFAM" id="SSF55729">
    <property type="entry name" value="Acyl-CoA N-acyltransferases (Nat)"/>
    <property type="match status" value="1"/>
</dbReference>
<evidence type="ECO:0000313" key="2">
    <source>
        <dbReference type="EMBL" id="GFS49150.1"/>
    </source>
</evidence>
<dbReference type="InterPro" id="IPR000182">
    <property type="entry name" value="GNAT_dom"/>
</dbReference>